<dbReference type="Pfam" id="PF00953">
    <property type="entry name" value="Glycos_transf_4"/>
    <property type="match status" value="1"/>
</dbReference>
<keyword evidence="3" id="KW-0808">Transferase</keyword>
<evidence type="ECO:0000256" key="5">
    <source>
        <dbReference type="ARBA" id="ARBA00022989"/>
    </source>
</evidence>
<dbReference type="GO" id="GO:0009103">
    <property type="term" value="P:lipopolysaccharide biosynthetic process"/>
    <property type="evidence" value="ECO:0007669"/>
    <property type="project" value="TreeGrafter"/>
</dbReference>
<dbReference type="PANTHER" id="PTHR22926">
    <property type="entry name" value="PHOSPHO-N-ACETYLMURAMOYL-PENTAPEPTIDE-TRANSFERASE"/>
    <property type="match status" value="1"/>
</dbReference>
<feature type="transmembrane region" description="Helical" evidence="8">
    <location>
        <begin position="273"/>
        <end position="294"/>
    </location>
</feature>
<dbReference type="GO" id="GO:0046872">
    <property type="term" value="F:metal ion binding"/>
    <property type="evidence" value="ECO:0007669"/>
    <property type="project" value="UniProtKB-KW"/>
</dbReference>
<feature type="transmembrane region" description="Helical" evidence="8">
    <location>
        <begin position="78"/>
        <end position="97"/>
    </location>
</feature>
<evidence type="ECO:0000313" key="10">
    <source>
        <dbReference type="Proteomes" id="UP000176944"/>
    </source>
</evidence>
<organism evidence="9 10">
    <name type="scientific">Moorena producens (strain JHB)</name>
    <dbReference type="NCBI Taxonomy" id="1454205"/>
    <lineage>
        <taxon>Bacteria</taxon>
        <taxon>Bacillati</taxon>
        <taxon>Cyanobacteriota</taxon>
        <taxon>Cyanophyceae</taxon>
        <taxon>Coleofasciculales</taxon>
        <taxon>Coleofasciculaceae</taxon>
        <taxon>Moorena</taxon>
    </lineage>
</organism>
<feature type="binding site" evidence="7">
    <location>
        <position position="205"/>
    </location>
    <ligand>
        <name>Mg(2+)</name>
        <dbReference type="ChEBI" id="CHEBI:18420"/>
    </ligand>
</feature>
<evidence type="ECO:0000256" key="6">
    <source>
        <dbReference type="ARBA" id="ARBA00023136"/>
    </source>
</evidence>
<evidence type="ECO:0000313" key="9">
    <source>
        <dbReference type="EMBL" id="AOY79381.1"/>
    </source>
</evidence>
<keyword evidence="2" id="KW-1003">Cell membrane</keyword>
<dbReference type="PANTHER" id="PTHR22926:SF3">
    <property type="entry name" value="UNDECAPRENYL-PHOSPHATE ALPHA-N-ACETYLGLUCOSAMINYL 1-PHOSPHATE TRANSFERASE"/>
    <property type="match status" value="1"/>
</dbReference>
<dbReference type="GO" id="GO:0016780">
    <property type="term" value="F:phosphotransferase activity, for other substituted phosphate groups"/>
    <property type="evidence" value="ECO:0007669"/>
    <property type="project" value="InterPro"/>
</dbReference>
<feature type="transmembrane region" description="Helical" evidence="8">
    <location>
        <begin position="300"/>
        <end position="320"/>
    </location>
</feature>
<proteinExistence type="predicted"/>
<feature type="transmembrane region" description="Helical" evidence="8">
    <location>
        <begin position="134"/>
        <end position="154"/>
    </location>
</feature>
<protein>
    <submittedName>
        <fullName evidence="9">Glycosyltransferase family 4 protein</fullName>
    </submittedName>
</protein>
<feature type="transmembrane region" description="Helical" evidence="8">
    <location>
        <begin position="174"/>
        <end position="194"/>
    </location>
</feature>
<dbReference type="Proteomes" id="UP000176944">
    <property type="component" value="Chromosome"/>
</dbReference>
<comment type="cofactor">
    <cofactor evidence="7">
        <name>Mg(2+)</name>
        <dbReference type="ChEBI" id="CHEBI:18420"/>
    </cofactor>
</comment>
<accession>A0A1D9FVL8</accession>
<dbReference type="GO" id="GO:0005886">
    <property type="term" value="C:plasma membrane"/>
    <property type="evidence" value="ECO:0007669"/>
    <property type="project" value="UniProtKB-SubCell"/>
</dbReference>
<feature type="binding site" evidence="7">
    <location>
        <position position="152"/>
    </location>
    <ligand>
        <name>Mg(2+)</name>
        <dbReference type="ChEBI" id="CHEBI:18420"/>
    </ligand>
</feature>
<evidence type="ECO:0000256" key="7">
    <source>
        <dbReference type="PIRSR" id="PIRSR600715-1"/>
    </source>
</evidence>
<feature type="transmembrane region" description="Helical" evidence="8">
    <location>
        <begin position="232"/>
        <end position="252"/>
    </location>
</feature>
<dbReference type="InterPro" id="IPR000715">
    <property type="entry name" value="Glycosyl_transferase_4"/>
</dbReference>
<evidence type="ECO:0000256" key="8">
    <source>
        <dbReference type="SAM" id="Phobius"/>
    </source>
</evidence>
<feature type="transmembrane region" description="Helical" evidence="8">
    <location>
        <begin position="103"/>
        <end position="122"/>
    </location>
</feature>
<keyword evidence="6 8" id="KW-0472">Membrane</keyword>
<dbReference type="AlphaFoldDB" id="A0A1D9FVL8"/>
<evidence type="ECO:0000256" key="4">
    <source>
        <dbReference type="ARBA" id="ARBA00022692"/>
    </source>
</evidence>
<sequence length="328" mass="35192">MHPLLTLCVISFSLSLLSVALIKQSLSQQLIDIPNERSSHSQPTPRGGGLGFIIAFAIAIIASQFLGLNLIDSGQNTLWFALIPLVIIGIIDDSRGVPASVRYLVQFSVATVVVASCGAFPFPGLAHLGIAGELIATLLTIIGMTALINFYNFMDGLDGLVGGVTAVQLGFFALWLNQPLLWLLVAALAGFLYWNWSPAKIFMGDVGSTVLGAVVAITLLSQNHNPTSAWSALVLTLPLIGDGIYTLCRRLLRGENIFKAHRSHLYQRLQQSGCSHSQVAITYICITLLMAFSIDFLGTIGAWSSLASLIVAIACAETYLRTRMLSST</sequence>
<feature type="transmembrane region" description="Helical" evidence="8">
    <location>
        <begin position="201"/>
        <end position="220"/>
    </location>
</feature>
<keyword evidence="5 8" id="KW-1133">Transmembrane helix</keyword>
<gene>
    <name evidence="9" type="ORF">BJP36_05055</name>
</gene>
<evidence type="ECO:0000256" key="2">
    <source>
        <dbReference type="ARBA" id="ARBA00022475"/>
    </source>
</evidence>
<dbReference type="GO" id="GO:0044038">
    <property type="term" value="P:cell wall macromolecule biosynthetic process"/>
    <property type="evidence" value="ECO:0007669"/>
    <property type="project" value="TreeGrafter"/>
</dbReference>
<reference evidence="10" key="1">
    <citation type="submission" date="2016-10" db="EMBL/GenBank/DDBJ databases">
        <title>Comparative genomics uncovers the prolific and rare metabolic potential of the cyanobacterial genus Moorea.</title>
        <authorList>
            <person name="Leao T."/>
            <person name="Castelao G."/>
            <person name="Korobeynikov A."/>
            <person name="Monroe E.A."/>
            <person name="Podell S."/>
            <person name="Glukhov E."/>
            <person name="Allen E."/>
            <person name="Gerwick W.H."/>
            <person name="Gerwick L."/>
        </authorList>
    </citation>
    <scope>NUCLEOTIDE SEQUENCE [LARGE SCALE GENOMIC DNA]</scope>
    <source>
        <strain evidence="10">JHB</strain>
    </source>
</reference>
<name>A0A1D9FVL8_MOOP1</name>
<feature type="transmembrane region" description="Helical" evidence="8">
    <location>
        <begin position="51"/>
        <end position="71"/>
    </location>
</feature>
<keyword evidence="7" id="KW-0479">Metal-binding</keyword>
<keyword evidence="4 8" id="KW-0812">Transmembrane</keyword>
<evidence type="ECO:0000256" key="1">
    <source>
        <dbReference type="ARBA" id="ARBA00004651"/>
    </source>
</evidence>
<dbReference type="CDD" id="cd06854">
    <property type="entry name" value="GT_WbpL_WbcO_like"/>
    <property type="match status" value="1"/>
</dbReference>
<comment type="subcellular location">
    <subcellularLocation>
        <location evidence="1">Cell membrane</location>
        <topology evidence="1">Multi-pass membrane protein</topology>
    </subcellularLocation>
</comment>
<dbReference type="EMBL" id="CP017708">
    <property type="protein sequence ID" value="AOY79381.1"/>
    <property type="molecule type" value="Genomic_DNA"/>
</dbReference>
<evidence type="ECO:0000256" key="3">
    <source>
        <dbReference type="ARBA" id="ARBA00022679"/>
    </source>
</evidence>
<dbReference type="GO" id="GO:0071555">
    <property type="term" value="P:cell wall organization"/>
    <property type="evidence" value="ECO:0007669"/>
    <property type="project" value="TreeGrafter"/>
</dbReference>
<keyword evidence="7" id="KW-0460">Magnesium</keyword>